<dbReference type="AlphaFoldDB" id="A0A381ZCW0"/>
<dbReference type="SUPFAM" id="SSF48452">
    <property type="entry name" value="TPR-like"/>
    <property type="match status" value="1"/>
</dbReference>
<name>A0A381ZCW0_9ZZZZ</name>
<organism evidence="1">
    <name type="scientific">marine metagenome</name>
    <dbReference type="NCBI Taxonomy" id="408172"/>
    <lineage>
        <taxon>unclassified sequences</taxon>
        <taxon>metagenomes</taxon>
        <taxon>ecological metagenomes</taxon>
    </lineage>
</organism>
<dbReference type="PROSITE" id="PS50005">
    <property type="entry name" value="TPR"/>
    <property type="match status" value="1"/>
</dbReference>
<proteinExistence type="predicted"/>
<dbReference type="Pfam" id="PF13181">
    <property type="entry name" value="TPR_8"/>
    <property type="match status" value="1"/>
</dbReference>
<protein>
    <submittedName>
        <fullName evidence="1">Uncharacterized protein</fullName>
    </submittedName>
</protein>
<gene>
    <name evidence="1" type="ORF">METZ01_LOCUS139808</name>
</gene>
<dbReference type="Gene3D" id="1.25.40.10">
    <property type="entry name" value="Tetratricopeptide repeat domain"/>
    <property type="match status" value="1"/>
</dbReference>
<evidence type="ECO:0000313" key="1">
    <source>
        <dbReference type="EMBL" id="SVA86954.1"/>
    </source>
</evidence>
<dbReference type="InterPro" id="IPR019734">
    <property type="entry name" value="TPR_rpt"/>
</dbReference>
<dbReference type="EMBL" id="UINC01020791">
    <property type="protein sequence ID" value="SVA86954.1"/>
    <property type="molecule type" value="Genomic_DNA"/>
</dbReference>
<accession>A0A381ZCW0</accession>
<sequence length="193" mass="22073">MGFTNEVLWDLGVVITPSEIQNVKEAPHPLSSKEKKSPAKINAVITDPFIPPVKKTFLSKKSGQLISEPVEISINQIKLAAEKSYFNNNYQHVIEILYQRDLSMLSKQNRKSLNYLLAVAYYRTGYFDKAQAQALSLLKQNESDELYLLMAMIYESLGDVKSAKDNYIKLISFYPESDYFISAKIKTRILNQH</sequence>
<reference evidence="1" key="1">
    <citation type="submission" date="2018-05" db="EMBL/GenBank/DDBJ databases">
        <authorList>
            <person name="Lanie J.A."/>
            <person name="Ng W.-L."/>
            <person name="Kazmierczak K.M."/>
            <person name="Andrzejewski T.M."/>
            <person name="Davidsen T.M."/>
            <person name="Wayne K.J."/>
            <person name="Tettelin H."/>
            <person name="Glass J.I."/>
            <person name="Rusch D."/>
            <person name="Podicherti R."/>
            <person name="Tsui H.-C.T."/>
            <person name="Winkler M.E."/>
        </authorList>
    </citation>
    <scope>NUCLEOTIDE SEQUENCE</scope>
</reference>
<dbReference type="InterPro" id="IPR011990">
    <property type="entry name" value="TPR-like_helical_dom_sf"/>
</dbReference>